<keyword evidence="12" id="KW-1185">Reference proteome</keyword>
<evidence type="ECO:0000256" key="8">
    <source>
        <dbReference type="ARBA" id="ARBA00023326"/>
    </source>
</evidence>
<keyword evidence="5 9" id="KW-0136">Cellulose degradation</keyword>
<dbReference type="OrthoDB" id="412382at2759"/>
<dbReference type="AlphaFoldDB" id="A0A1M2W7X9"/>
<dbReference type="InterPro" id="IPR013320">
    <property type="entry name" value="ConA-like_dom_sf"/>
</dbReference>
<dbReference type="STRING" id="154538.A0A1M2W7X9"/>
<dbReference type="Gene3D" id="2.70.100.10">
    <property type="entry name" value="Glycoside hydrolase, family 7, domain"/>
    <property type="match status" value="1"/>
</dbReference>
<keyword evidence="3 10" id="KW-0732">Signal</keyword>
<keyword evidence="4 9" id="KW-0378">Hydrolase</keyword>
<dbReference type="CDD" id="cd07999">
    <property type="entry name" value="GH7_CBH_EG"/>
    <property type="match status" value="1"/>
</dbReference>
<dbReference type="PANTHER" id="PTHR33753:SF2">
    <property type="entry name" value="GLYCOSIDE HYDROLASE FAMILY 7 PROTEIN"/>
    <property type="match status" value="1"/>
</dbReference>
<evidence type="ECO:0000256" key="6">
    <source>
        <dbReference type="ARBA" id="ARBA00023277"/>
    </source>
</evidence>
<dbReference type="OMA" id="QCTSANN"/>
<evidence type="ECO:0000256" key="9">
    <source>
        <dbReference type="RuleBase" id="RU361164"/>
    </source>
</evidence>
<sequence length="456" mass="49107">MFPSASLLAFSLLATVYGQQVGTLTAESHPRLSMQQCTSTNNCQTQQHSVVLDSNWRWLHSTSGSTNCYTGNTWDASLCPDATTCAANCALDGADYAGTYGITTSGDALTLKFVTQGPYSKNIGSRVYLMDANDQKYEMFNMKNQEFTFDVDMSNLPCGLNGALYFVEMDADGGAARFPTNKAGSKYGTGYCDTQCPQDIKFINGEANIEGWEGSPSDPNAGTGNFGTCCNEMDVWEANKNGAAFTPHVCSVQGQTRCSGEQCGDGDERYDGICDKDGCDFNSFRMGDQTFLGPGMTVDTNQKFTVVTQFLTNNNQTSGTLSEIRRLYVQNGRVIANSKTNIPGLATFDSVTDEFCNAQKQLFGDTNTFEQLGGLNQMGESFDRGMALVMSIWDDHAAGMLWLDADYPTDVPATNPGVSRGPCSATSGDPTTIENSEANSSVTFSNIKVGPIGSTY</sequence>
<evidence type="ECO:0000256" key="4">
    <source>
        <dbReference type="ARBA" id="ARBA00022801"/>
    </source>
</evidence>
<comment type="catalytic activity">
    <reaction evidence="1">
        <text>Hydrolysis of (1-&gt;4)-beta-D-glucosidic linkages in cellulose and cellotetraose, releasing cellobiose from the non-reducing ends of the chains.</text>
        <dbReference type="EC" id="3.2.1.91"/>
    </reaction>
</comment>
<evidence type="ECO:0000256" key="5">
    <source>
        <dbReference type="ARBA" id="ARBA00023001"/>
    </source>
</evidence>
<reference evidence="11 12" key="1">
    <citation type="submission" date="2016-10" db="EMBL/GenBank/DDBJ databases">
        <title>Genome sequence of the basidiomycete white-rot fungus Trametes pubescens.</title>
        <authorList>
            <person name="Makela M.R."/>
            <person name="Granchi Z."/>
            <person name="Peng M."/>
            <person name="De Vries R.P."/>
            <person name="Grigoriev I."/>
            <person name="Riley R."/>
            <person name="Hilden K."/>
        </authorList>
    </citation>
    <scope>NUCLEOTIDE SEQUENCE [LARGE SCALE GENOMIC DNA]</scope>
    <source>
        <strain evidence="11 12">FBCC735</strain>
    </source>
</reference>
<dbReference type="Pfam" id="PF00840">
    <property type="entry name" value="Glyco_hydro_7"/>
    <property type="match status" value="1"/>
</dbReference>
<evidence type="ECO:0000313" key="12">
    <source>
        <dbReference type="Proteomes" id="UP000184267"/>
    </source>
</evidence>
<evidence type="ECO:0000256" key="3">
    <source>
        <dbReference type="ARBA" id="ARBA00022729"/>
    </source>
</evidence>
<feature type="chain" id="PRO_5013290460" description="Glucanase" evidence="10">
    <location>
        <begin position="19"/>
        <end position="456"/>
    </location>
</feature>
<dbReference type="EC" id="3.2.1.-" evidence="9"/>
<dbReference type="GO" id="GO:0016162">
    <property type="term" value="F:cellulose 1,4-beta-cellobiosidase activity"/>
    <property type="evidence" value="ECO:0007669"/>
    <property type="project" value="UniProtKB-EC"/>
</dbReference>
<keyword evidence="8 9" id="KW-0624">Polysaccharide degradation</keyword>
<accession>A0A1M2W7X9</accession>
<comment type="caution">
    <text evidence="11">The sequence shown here is derived from an EMBL/GenBank/DDBJ whole genome shotgun (WGS) entry which is preliminary data.</text>
</comment>
<evidence type="ECO:0000256" key="2">
    <source>
        <dbReference type="ARBA" id="ARBA00006044"/>
    </source>
</evidence>
<dbReference type="PRINTS" id="PR00734">
    <property type="entry name" value="GLHYDRLASE7"/>
</dbReference>
<protein>
    <recommendedName>
        <fullName evidence="9">Glucanase</fullName>
        <ecNumber evidence="9">3.2.1.-</ecNumber>
    </recommendedName>
</protein>
<proteinExistence type="inferred from homology"/>
<feature type="signal peptide" evidence="10">
    <location>
        <begin position="1"/>
        <end position="18"/>
    </location>
</feature>
<comment type="similarity">
    <text evidence="2 9">Belongs to the glycosyl hydrolase 7 (cellulase C) family.</text>
</comment>
<dbReference type="EMBL" id="MNAD01000072">
    <property type="protein sequence ID" value="OJT15939.1"/>
    <property type="molecule type" value="Genomic_DNA"/>
</dbReference>
<keyword evidence="6" id="KW-0119">Carbohydrate metabolism</keyword>
<dbReference type="PANTHER" id="PTHR33753">
    <property type="entry name" value="1,4-BETA-D-GLUCAN CELLOBIOHYDROLASE B"/>
    <property type="match status" value="1"/>
</dbReference>
<evidence type="ECO:0000313" key="11">
    <source>
        <dbReference type="EMBL" id="OJT15939.1"/>
    </source>
</evidence>
<dbReference type="InterPro" id="IPR001722">
    <property type="entry name" value="Glyco_hydro_7"/>
</dbReference>
<dbReference type="SUPFAM" id="SSF49899">
    <property type="entry name" value="Concanavalin A-like lectins/glucanases"/>
    <property type="match status" value="1"/>
</dbReference>
<dbReference type="InterPro" id="IPR037019">
    <property type="entry name" value="Glyco_hydro_7_sf"/>
</dbReference>
<organism evidence="11 12">
    <name type="scientific">Trametes pubescens</name>
    <name type="common">White-rot fungus</name>
    <dbReference type="NCBI Taxonomy" id="154538"/>
    <lineage>
        <taxon>Eukaryota</taxon>
        <taxon>Fungi</taxon>
        <taxon>Dikarya</taxon>
        <taxon>Basidiomycota</taxon>
        <taxon>Agaricomycotina</taxon>
        <taxon>Agaricomycetes</taxon>
        <taxon>Polyporales</taxon>
        <taxon>Polyporaceae</taxon>
        <taxon>Trametes</taxon>
    </lineage>
</organism>
<dbReference type="Proteomes" id="UP000184267">
    <property type="component" value="Unassembled WGS sequence"/>
</dbReference>
<evidence type="ECO:0000256" key="1">
    <source>
        <dbReference type="ARBA" id="ARBA00001641"/>
    </source>
</evidence>
<keyword evidence="7 9" id="KW-0326">Glycosidase</keyword>
<gene>
    <name evidence="11" type="ORF">TRAPUB_13363</name>
</gene>
<evidence type="ECO:0000256" key="10">
    <source>
        <dbReference type="SAM" id="SignalP"/>
    </source>
</evidence>
<dbReference type="GO" id="GO:0030245">
    <property type="term" value="P:cellulose catabolic process"/>
    <property type="evidence" value="ECO:0007669"/>
    <property type="project" value="UniProtKB-KW"/>
</dbReference>
<dbReference type="FunFam" id="2.70.100.10:FF:000001">
    <property type="entry name" value="Glucanase"/>
    <property type="match status" value="1"/>
</dbReference>
<evidence type="ECO:0000256" key="7">
    <source>
        <dbReference type="ARBA" id="ARBA00023295"/>
    </source>
</evidence>
<name>A0A1M2W7X9_TRAPU</name>